<feature type="compositionally biased region" description="Polar residues" evidence="1">
    <location>
        <begin position="598"/>
        <end position="608"/>
    </location>
</feature>
<name>A0A7R9GWK1_TIMPO</name>
<feature type="compositionally biased region" description="Basic and acidic residues" evidence="1">
    <location>
        <begin position="675"/>
        <end position="688"/>
    </location>
</feature>
<accession>A0A7R9GWK1</accession>
<protein>
    <recommendedName>
        <fullName evidence="2">Kinesin-associated microtubule-binding domain-containing protein</fullName>
    </recommendedName>
</protein>
<feature type="domain" description="Kinesin-associated microtubule-binding" evidence="2">
    <location>
        <begin position="505"/>
        <end position="571"/>
    </location>
</feature>
<proteinExistence type="predicted"/>
<dbReference type="Pfam" id="PF13931">
    <property type="entry name" value="Microtub_bind"/>
    <property type="match status" value="1"/>
</dbReference>
<evidence type="ECO:0000259" key="2">
    <source>
        <dbReference type="Pfam" id="PF13931"/>
    </source>
</evidence>
<evidence type="ECO:0000256" key="1">
    <source>
        <dbReference type="SAM" id="MobiDB-lite"/>
    </source>
</evidence>
<reference evidence="3" key="1">
    <citation type="submission" date="2020-11" db="EMBL/GenBank/DDBJ databases">
        <authorList>
            <person name="Tran Van P."/>
        </authorList>
    </citation>
    <scope>NUCLEOTIDE SEQUENCE</scope>
</reference>
<feature type="region of interest" description="Disordered" evidence="1">
    <location>
        <begin position="587"/>
        <end position="608"/>
    </location>
</feature>
<evidence type="ECO:0000313" key="3">
    <source>
        <dbReference type="EMBL" id="CAD7399353.1"/>
    </source>
</evidence>
<dbReference type="InterPro" id="IPR025901">
    <property type="entry name" value="Kinesin-assoc_MT-bd_dom"/>
</dbReference>
<gene>
    <name evidence="3" type="ORF">TPSB3V08_LOCUS2109</name>
</gene>
<dbReference type="GO" id="GO:0008017">
    <property type="term" value="F:microtubule binding"/>
    <property type="evidence" value="ECO:0007669"/>
    <property type="project" value="InterPro"/>
</dbReference>
<dbReference type="EMBL" id="OD000794">
    <property type="protein sequence ID" value="CAD7399353.1"/>
    <property type="molecule type" value="Genomic_DNA"/>
</dbReference>
<dbReference type="AlphaFoldDB" id="A0A7R9GWK1"/>
<sequence>MCNHAIRLVLICQQLNMKLERRTQRLQETHQTLCVTKRERDETAHLLERHMQTEEVLGDQARTLLSVADESSKDTYRLHDKLSRKRSVESENEDIIVNFHRNMNHDLSLLEGSLEQFLQVYHKYKSGMESNIGDHLEDGVAHLIGLSNEMSTLVESHNKIMQQLKKGSSERDKFIFALEKEFILDNMIHHCIDSGGSSGTSGPQYHWPFWTSSYSIHLRENLENPQRLRTRNVPLLTLMMKLMEDHVSQVKQIVSSVKENHRALVASVKKREEDFHKFREAVKDKDKRDAADLTSAMTQQIAMMTQLMSNIKAKSDEVAQMAKQAEEEEAGAGKTIEILSNAIITDLDKSVLNEPDVVERFSQERMEVFTVIEEAVERSSTYMSEARRYLDDLKNEMVATLTSGVSAWRKHYTHTEQDLRTHLECLGSGLQDELELTAQLADVVRVCANNNEAALERRRHTLTTFVRERQDDIVAECSYVSDWTRRTVAEVQQRAQELDRFLTEDLRKDLPTGQTPQRKEFHYPHQLVATSPHDRILERFRAHSEAMMADTQPMLDLSLEESSSSSTSDYSDDLLAVTSTSRVEQEKLQAKAGPRKAASTNDVNMTGSNLELNRSTVSEPELGKSEDYSATWLFATVAPTPSFHIPVTEVKEGFGNQINLCQDRGLNPEPQAQKSDTRPLDRQVTESR</sequence>
<feature type="region of interest" description="Disordered" evidence="1">
    <location>
        <begin position="662"/>
        <end position="688"/>
    </location>
</feature>
<organism evidence="3">
    <name type="scientific">Timema poppense</name>
    <name type="common">Walking stick</name>
    <dbReference type="NCBI Taxonomy" id="170557"/>
    <lineage>
        <taxon>Eukaryota</taxon>
        <taxon>Metazoa</taxon>
        <taxon>Ecdysozoa</taxon>
        <taxon>Arthropoda</taxon>
        <taxon>Hexapoda</taxon>
        <taxon>Insecta</taxon>
        <taxon>Pterygota</taxon>
        <taxon>Neoptera</taxon>
        <taxon>Polyneoptera</taxon>
        <taxon>Phasmatodea</taxon>
        <taxon>Timematodea</taxon>
        <taxon>Timematoidea</taxon>
        <taxon>Timematidae</taxon>
        <taxon>Timema</taxon>
    </lineage>
</organism>